<sequence>MFELLKGVTVLDLSTVVFGPFASQMLADFGADVIKVESPDGDIFRAAAPARSRGMGAGYLNLNRNKRSISLDLKTEAGRATLDRMIADADVFLHNMRPAAIARLDLGHERLATLNPRLVYCAAVGFGSDGPYADDPAYDDVIQSMTGFASMSIDPTAEPRLIPTVLTDKIAGLYAVAGILGALMSRERTGQGLAVEAAMFESLASFMLAEHLSGYVFEPPIGTLRYDRVVSPHRKPYPTADGHIAALPYSTKHWEKFLRLIGRDDLANADWVRDASRRSERIGELYAVLGQATPERTTAEWLTEFKRLDIPCGPVNRLEDLIDDPHLRAVGFFQSTAHPTEGAVTTVRQPLRFAGAATRADRAAPRLGIDGRAVLHEYGMDDAAIDALVASGAMILPAETPGTDDQSE</sequence>
<accession>A0ABV7ET70</accession>
<dbReference type="RefSeq" id="WP_380690540.1">
    <property type="nucleotide sequence ID" value="NZ_JBHRSS010000006.1"/>
</dbReference>
<dbReference type="InterPro" id="IPR044855">
    <property type="entry name" value="CoA-Trfase_III_dom3_sf"/>
</dbReference>
<dbReference type="InterPro" id="IPR023606">
    <property type="entry name" value="CoA-Trfase_III_dom_1_sf"/>
</dbReference>
<gene>
    <name evidence="2" type="ORF">ACFOSU_13950</name>
</gene>
<evidence type="ECO:0000313" key="3">
    <source>
        <dbReference type="Proteomes" id="UP001595462"/>
    </source>
</evidence>
<dbReference type="Pfam" id="PF02515">
    <property type="entry name" value="CoA_transf_3"/>
    <property type="match status" value="1"/>
</dbReference>
<organism evidence="2 3">
    <name type="scientific">Salinisphaera aquimarina</name>
    <dbReference type="NCBI Taxonomy" id="2094031"/>
    <lineage>
        <taxon>Bacteria</taxon>
        <taxon>Pseudomonadati</taxon>
        <taxon>Pseudomonadota</taxon>
        <taxon>Gammaproteobacteria</taxon>
        <taxon>Salinisphaerales</taxon>
        <taxon>Salinisphaeraceae</taxon>
        <taxon>Salinisphaera</taxon>
    </lineage>
</organism>
<proteinExistence type="predicted"/>
<dbReference type="InterPro" id="IPR003673">
    <property type="entry name" value="CoA-Trfase_fam_III"/>
</dbReference>
<evidence type="ECO:0000256" key="1">
    <source>
        <dbReference type="ARBA" id="ARBA00022679"/>
    </source>
</evidence>
<dbReference type="SUPFAM" id="SSF89796">
    <property type="entry name" value="CoA-transferase family III (CaiB/BaiF)"/>
    <property type="match status" value="1"/>
</dbReference>
<dbReference type="PANTHER" id="PTHR48207">
    <property type="entry name" value="SUCCINATE--HYDROXYMETHYLGLUTARATE COA-TRANSFERASE"/>
    <property type="match status" value="1"/>
</dbReference>
<reference evidence="3" key="1">
    <citation type="journal article" date="2019" name="Int. J. Syst. Evol. Microbiol.">
        <title>The Global Catalogue of Microorganisms (GCM) 10K type strain sequencing project: providing services to taxonomists for standard genome sequencing and annotation.</title>
        <authorList>
            <consortium name="The Broad Institute Genomics Platform"/>
            <consortium name="The Broad Institute Genome Sequencing Center for Infectious Disease"/>
            <person name="Wu L."/>
            <person name="Ma J."/>
        </authorList>
    </citation>
    <scope>NUCLEOTIDE SEQUENCE [LARGE SCALE GENOMIC DNA]</scope>
    <source>
        <strain evidence="3">KCTC 52640</strain>
    </source>
</reference>
<dbReference type="Gene3D" id="3.40.50.10540">
    <property type="entry name" value="Crotonobetainyl-coa:carnitine coa-transferase, domain 1"/>
    <property type="match status" value="1"/>
</dbReference>
<evidence type="ECO:0000313" key="2">
    <source>
        <dbReference type="EMBL" id="MFC3104980.1"/>
    </source>
</evidence>
<dbReference type="GO" id="GO:0016740">
    <property type="term" value="F:transferase activity"/>
    <property type="evidence" value="ECO:0007669"/>
    <property type="project" value="UniProtKB-KW"/>
</dbReference>
<name>A0ABV7ET70_9GAMM</name>
<keyword evidence="1 2" id="KW-0808">Transferase</keyword>
<dbReference type="PANTHER" id="PTHR48207:SF4">
    <property type="entry name" value="BLL6097 PROTEIN"/>
    <property type="match status" value="1"/>
</dbReference>
<dbReference type="InterPro" id="IPR050483">
    <property type="entry name" value="CoA-transferase_III_domain"/>
</dbReference>
<keyword evidence="3" id="KW-1185">Reference proteome</keyword>
<dbReference type="EMBL" id="JBHRSS010000006">
    <property type="protein sequence ID" value="MFC3104980.1"/>
    <property type="molecule type" value="Genomic_DNA"/>
</dbReference>
<dbReference type="Proteomes" id="UP001595462">
    <property type="component" value="Unassembled WGS sequence"/>
</dbReference>
<protein>
    <submittedName>
        <fullName evidence="2">CaiB/BaiF CoA transferase family protein</fullName>
    </submittedName>
</protein>
<dbReference type="Gene3D" id="3.30.1540.10">
    <property type="entry name" value="formyl-coa transferase, domain 3"/>
    <property type="match status" value="1"/>
</dbReference>
<comment type="caution">
    <text evidence="2">The sequence shown here is derived from an EMBL/GenBank/DDBJ whole genome shotgun (WGS) entry which is preliminary data.</text>
</comment>